<evidence type="ECO:0000313" key="2">
    <source>
        <dbReference type="EMBL" id="ACL63187.1"/>
    </source>
</evidence>
<dbReference type="KEGG" id="mno:Mnod_8215"/>
<dbReference type="Proteomes" id="UP000008207">
    <property type="component" value="Plasmid pMNOD02"/>
</dbReference>
<dbReference type="AlphaFoldDB" id="B8IXE6"/>
<keyword evidence="1" id="KW-0732">Signal</keyword>
<accession>B8IXE6</accession>
<dbReference type="HOGENOM" id="CLU_2554385_0_0_5"/>
<geneLocation type="plasmid" evidence="2 3">
    <name>pMNOD02</name>
</geneLocation>
<organism evidence="2 3">
    <name type="scientific">Methylobacterium nodulans (strain LMG 21967 / CNCM I-2342 / ORS 2060)</name>
    <dbReference type="NCBI Taxonomy" id="460265"/>
    <lineage>
        <taxon>Bacteria</taxon>
        <taxon>Pseudomonadati</taxon>
        <taxon>Pseudomonadota</taxon>
        <taxon>Alphaproteobacteria</taxon>
        <taxon>Hyphomicrobiales</taxon>
        <taxon>Methylobacteriaceae</taxon>
        <taxon>Methylobacterium</taxon>
    </lineage>
</organism>
<sequence length="82" mass="9116">MFVRLLALPACAGLLAAVTPLQARPLIETYAPTACFTCGYNQRAEPLVVSGPYGARESVRPSGRQRFTRFDIEALRLMTRMR</sequence>
<dbReference type="EMBL" id="CP001351">
    <property type="protein sequence ID" value="ACL63187.1"/>
    <property type="molecule type" value="Genomic_DNA"/>
</dbReference>
<evidence type="ECO:0000313" key="3">
    <source>
        <dbReference type="Proteomes" id="UP000008207"/>
    </source>
</evidence>
<proteinExistence type="predicted"/>
<gene>
    <name evidence="2" type="ordered locus">Mnod_8215</name>
</gene>
<protein>
    <submittedName>
        <fullName evidence="2">Uncharacterized protein</fullName>
    </submittedName>
</protein>
<dbReference type="RefSeq" id="WP_012631385.1">
    <property type="nucleotide sequence ID" value="NC_011887.1"/>
</dbReference>
<reference evidence="3" key="1">
    <citation type="submission" date="2009-01" db="EMBL/GenBank/DDBJ databases">
        <title>Complete sequence of plasmid 2 of Methylobacterium nodulans ORS 2060.</title>
        <authorList>
            <consortium name="US DOE Joint Genome Institute"/>
            <person name="Lucas S."/>
            <person name="Copeland A."/>
            <person name="Lapidus A."/>
            <person name="Glavina del Rio T."/>
            <person name="Dalin E."/>
            <person name="Tice H."/>
            <person name="Bruce D."/>
            <person name="Goodwin L."/>
            <person name="Pitluck S."/>
            <person name="Sims D."/>
            <person name="Brettin T."/>
            <person name="Detter J.C."/>
            <person name="Han C."/>
            <person name="Larimer F."/>
            <person name="Land M."/>
            <person name="Hauser L."/>
            <person name="Kyrpides N."/>
            <person name="Ivanova N."/>
            <person name="Marx C.J."/>
            <person name="Richardson P."/>
        </authorList>
    </citation>
    <scope>NUCLEOTIDE SEQUENCE [LARGE SCALE GENOMIC DNA]</scope>
    <source>
        <strain evidence="3">LMG 21967 / CNCM I-2342 / ORS 2060</strain>
        <plasmid evidence="3">Plasmid pMNOD02</plasmid>
    </source>
</reference>
<evidence type="ECO:0000256" key="1">
    <source>
        <dbReference type="SAM" id="SignalP"/>
    </source>
</evidence>
<keyword evidence="2" id="KW-0614">Plasmid</keyword>
<feature type="chain" id="PRO_5002874738" evidence="1">
    <location>
        <begin position="24"/>
        <end position="82"/>
    </location>
</feature>
<name>B8IXE6_METNO</name>
<keyword evidence="3" id="KW-1185">Reference proteome</keyword>
<feature type="signal peptide" evidence="1">
    <location>
        <begin position="1"/>
        <end position="23"/>
    </location>
</feature>